<organism evidence="11 12">
    <name type="scientific">Corynebacterium gerontici</name>
    <dbReference type="NCBI Taxonomy" id="2079234"/>
    <lineage>
        <taxon>Bacteria</taxon>
        <taxon>Bacillati</taxon>
        <taxon>Actinomycetota</taxon>
        <taxon>Actinomycetes</taxon>
        <taxon>Mycobacteriales</taxon>
        <taxon>Corynebacteriaceae</taxon>
        <taxon>Corynebacterium</taxon>
    </lineage>
</organism>
<dbReference type="PANTHER" id="PTHR23517:SF15">
    <property type="entry name" value="PROTON-DEPENDENT OLIGOPEPTIDE FAMILY TRANSPORT PROTEIN"/>
    <property type="match status" value="1"/>
</dbReference>
<keyword evidence="12" id="KW-1185">Reference proteome</keyword>
<feature type="transmembrane region" description="Helical" evidence="9">
    <location>
        <begin position="461"/>
        <end position="479"/>
    </location>
</feature>
<dbReference type="EMBL" id="CP033897">
    <property type="protein sequence ID" value="AZA10771.1"/>
    <property type="molecule type" value="Genomic_DNA"/>
</dbReference>
<sequence>MSNSVQSTRAQHRTFLGHPRGLLNLAGIEMWERFSYYGLLALLVYYLYHSTAEGGLGLDKQTSVSIVGAYGGMVYLTSVAGAWVADRVLSPQRTLLFSALIVMIGHISLAAFHGLSGVILGLSCIALGAGSVKTTSQVVLSELYQRGDGKRDGGFSIYYMGINIGALIAPIITNALWGWKGFHWGFAAAAAFMAIGSLQFLLTRASTIGEAGLEVPNPISRAKLLPILAGTLLVLAAFASLFIFGVLPLARLANVVVLVPAAIAAVLWVQMYRSPLVSAEERSRLLGFVPMFFAAVAFWSIFNQQSTVLAVYSDERLNRTIFGHELPPGVIKSINPLFIICFSAVFAAIWTKLGRRQPSYATKFSMSLALIAIAVLIFLPFAGSGANSTPFLVIVGILFIFTLAELMLSPVGNSMATQLAPKAFPTRMFALWIISMSLGTALSGSFAQFYDPTNAQAERTYFLVMFGITATLALVVFALRKWVERKFIDVH</sequence>
<evidence type="ECO:0000313" key="12">
    <source>
        <dbReference type="Proteomes" id="UP000271587"/>
    </source>
</evidence>
<dbReference type="Pfam" id="PF00854">
    <property type="entry name" value="PTR2"/>
    <property type="match status" value="1"/>
</dbReference>
<comment type="subcellular location">
    <subcellularLocation>
        <location evidence="1">Cell membrane</location>
        <topology evidence="1">Multi-pass membrane protein</topology>
    </subcellularLocation>
    <subcellularLocation>
        <location evidence="8">Membrane</location>
        <topology evidence="8">Multi-pass membrane protein</topology>
    </subcellularLocation>
</comment>
<dbReference type="GO" id="GO:0005886">
    <property type="term" value="C:plasma membrane"/>
    <property type="evidence" value="ECO:0007669"/>
    <property type="project" value="UniProtKB-SubCell"/>
</dbReference>
<feature type="transmembrane region" description="Helical" evidence="9">
    <location>
        <begin position="63"/>
        <end position="83"/>
    </location>
</feature>
<keyword evidence="4" id="KW-1003">Cell membrane</keyword>
<keyword evidence="7 9" id="KW-0472">Membrane</keyword>
<dbReference type="InterPro" id="IPR020846">
    <property type="entry name" value="MFS_dom"/>
</dbReference>
<feature type="transmembrane region" description="Helical" evidence="9">
    <location>
        <begin position="429"/>
        <end position="449"/>
    </location>
</feature>
<comment type="similarity">
    <text evidence="2 8">Belongs to the major facilitator superfamily. Proton-dependent oligopeptide transporter (POT/PTR) (TC 2.A.17) family.</text>
</comment>
<dbReference type="GO" id="GO:1904680">
    <property type="term" value="F:peptide transmembrane transporter activity"/>
    <property type="evidence" value="ECO:0007669"/>
    <property type="project" value="InterPro"/>
</dbReference>
<dbReference type="PROSITE" id="PS50850">
    <property type="entry name" value="MFS"/>
    <property type="match status" value="1"/>
</dbReference>
<dbReference type="NCBIfam" id="TIGR00924">
    <property type="entry name" value="yjdL_sub1_fam"/>
    <property type="match status" value="1"/>
</dbReference>
<evidence type="ECO:0000256" key="8">
    <source>
        <dbReference type="RuleBase" id="RU003755"/>
    </source>
</evidence>
<proteinExistence type="inferred from homology"/>
<dbReference type="AlphaFoldDB" id="A0A3G6IYB3"/>
<dbReference type="OrthoDB" id="9772725at2"/>
<evidence type="ECO:0000256" key="5">
    <source>
        <dbReference type="ARBA" id="ARBA00022692"/>
    </source>
</evidence>
<keyword evidence="3 8" id="KW-0813">Transport</keyword>
<feature type="transmembrane region" description="Helical" evidence="9">
    <location>
        <begin position="389"/>
        <end position="408"/>
    </location>
</feature>
<feature type="transmembrane region" description="Helical" evidence="9">
    <location>
        <begin position="183"/>
        <end position="203"/>
    </location>
</feature>
<feature type="transmembrane region" description="Helical" evidence="9">
    <location>
        <begin position="252"/>
        <end position="272"/>
    </location>
</feature>
<dbReference type="Gene3D" id="1.20.1250.20">
    <property type="entry name" value="MFS general substrate transporter like domains"/>
    <property type="match status" value="1"/>
</dbReference>
<dbReference type="GO" id="GO:0006857">
    <property type="term" value="P:oligopeptide transport"/>
    <property type="evidence" value="ECO:0007669"/>
    <property type="project" value="InterPro"/>
</dbReference>
<reference evidence="11 12" key="1">
    <citation type="submission" date="2018-11" db="EMBL/GenBank/DDBJ databases">
        <authorList>
            <person name="Kleinhagauer T."/>
            <person name="Glaeser S.P."/>
            <person name="Spergser J."/>
            <person name="Ruckert C."/>
            <person name="Kaempfer P."/>
            <person name="Busse H.-J."/>
        </authorList>
    </citation>
    <scope>NUCLEOTIDE SEQUENCE [LARGE SCALE GENOMIC DNA]</scope>
    <source>
        <strain evidence="11 12">W8</strain>
    </source>
</reference>
<feature type="transmembrane region" description="Helical" evidence="9">
    <location>
        <begin position="365"/>
        <end position="383"/>
    </location>
</feature>
<keyword evidence="5 8" id="KW-0812">Transmembrane</keyword>
<dbReference type="InterPro" id="IPR005279">
    <property type="entry name" value="Dipep/tripep_permease"/>
</dbReference>
<keyword evidence="6 9" id="KW-1133">Transmembrane helix</keyword>
<evidence type="ECO:0000259" key="10">
    <source>
        <dbReference type="PROSITE" id="PS50850"/>
    </source>
</evidence>
<feature type="transmembrane region" description="Helical" evidence="9">
    <location>
        <begin position="334"/>
        <end position="353"/>
    </location>
</feature>
<feature type="transmembrane region" description="Helical" evidence="9">
    <location>
        <begin position="157"/>
        <end position="177"/>
    </location>
</feature>
<protein>
    <submittedName>
        <fullName evidence="11">Di-/tripeptide transporter</fullName>
    </submittedName>
</protein>
<evidence type="ECO:0000256" key="2">
    <source>
        <dbReference type="ARBA" id="ARBA00005982"/>
    </source>
</evidence>
<feature type="transmembrane region" description="Helical" evidence="9">
    <location>
        <begin position="34"/>
        <end position="51"/>
    </location>
</feature>
<evidence type="ECO:0000256" key="1">
    <source>
        <dbReference type="ARBA" id="ARBA00004651"/>
    </source>
</evidence>
<dbReference type="InterPro" id="IPR018456">
    <property type="entry name" value="PTR2_symporter_CS"/>
</dbReference>
<evidence type="ECO:0000313" key="11">
    <source>
        <dbReference type="EMBL" id="AZA10771.1"/>
    </source>
</evidence>
<dbReference type="InterPro" id="IPR050171">
    <property type="entry name" value="MFS_Transporters"/>
</dbReference>
<evidence type="ECO:0000256" key="4">
    <source>
        <dbReference type="ARBA" id="ARBA00022475"/>
    </source>
</evidence>
<dbReference type="PANTHER" id="PTHR23517">
    <property type="entry name" value="RESISTANCE PROTEIN MDTM, PUTATIVE-RELATED-RELATED"/>
    <property type="match status" value="1"/>
</dbReference>
<dbReference type="CDD" id="cd17346">
    <property type="entry name" value="MFS_DtpA_like"/>
    <property type="match status" value="1"/>
</dbReference>
<dbReference type="SUPFAM" id="SSF103473">
    <property type="entry name" value="MFS general substrate transporter"/>
    <property type="match status" value="1"/>
</dbReference>
<feature type="transmembrane region" description="Helical" evidence="9">
    <location>
        <begin position="284"/>
        <end position="302"/>
    </location>
</feature>
<feature type="transmembrane region" description="Helical" evidence="9">
    <location>
        <begin position="95"/>
        <end position="112"/>
    </location>
</feature>
<evidence type="ECO:0000256" key="9">
    <source>
        <dbReference type="SAM" id="Phobius"/>
    </source>
</evidence>
<dbReference type="PROSITE" id="PS01023">
    <property type="entry name" value="PTR2_2"/>
    <property type="match status" value="1"/>
</dbReference>
<dbReference type="RefSeq" id="WP_123933264.1">
    <property type="nucleotide sequence ID" value="NZ_CP033897.1"/>
</dbReference>
<dbReference type="Proteomes" id="UP000271587">
    <property type="component" value="Chromosome"/>
</dbReference>
<dbReference type="KEGG" id="cgk:CGERO_02235"/>
<accession>A0A3G6IYB3</accession>
<gene>
    <name evidence="11" type="primary">dtpT1</name>
    <name evidence="11" type="ORF">CGERO_02235</name>
</gene>
<dbReference type="InterPro" id="IPR000109">
    <property type="entry name" value="POT_fam"/>
</dbReference>
<name>A0A3G6IYB3_9CORY</name>
<feature type="domain" description="Major facilitator superfamily (MFS) profile" evidence="10">
    <location>
        <begin position="1"/>
        <end position="208"/>
    </location>
</feature>
<feature type="transmembrane region" description="Helical" evidence="9">
    <location>
        <begin position="224"/>
        <end position="246"/>
    </location>
</feature>
<evidence type="ECO:0000256" key="6">
    <source>
        <dbReference type="ARBA" id="ARBA00022989"/>
    </source>
</evidence>
<evidence type="ECO:0000256" key="7">
    <source>
        <dbReference type="ARBA" id="ARBA00023136"/>
    </source>
</evidence>
<dbReference type="InterPro" id="IPR036259">
    <property type="entry name" value="MFS_trans_sf"/>
</dbReference>
<evidence type="ECO:0000256" key="3">
    <source>
        <dbReference type="ARBA" id="ARBA00022448"/>
    </source>
</evidence>